<evidence type="ECO:0000313" key="1">
    <source>
        <dbReference type="EMBL" id="MBD2318447.1"/>
    </source>
</evidence>
<accession>A0ABR8CCF4</accession>
<dbReference type="EMBL" id="JACJQY010000029">
    <property type="protein sequence ID" value="MBD2318447.1"/>
    <property type="molecule type" value="Genomic_DNA"/>
</dbReference>
<keyword evidence="1" id="KW-0808">Transferase</keyword>
<reference evidence="1 2" key="1">
    <citation type="journal article" date="2020" name="ISME J.">
        <title>Comparative genomics reveals insights into cyanobacterial evolution and habitat adaptation.</title>
        <authorList>
            <person name="Chen M.Y."/>
            <person name="Teng W.K."/>
            <person name="Zhao L."/>
            <person name="Hu C.X."/>
            <person name="Zhou Y.K."/>
            <person name="Han B.P."/>
            <person name="Song L.R."/>
            <person name="Shu W.S."/>
        </authorList>
    </citation>
    <scope>NUCLEOTIDE SEQUENCE [LARGE SCALE GENOMIC DNA]</scope>
    <source>
        <strain evidence="1 2">FACHB-1050</strain>
    </source>
</reference>
<gene>
    <name evidence="1" type="ORF">H6G05_16525</name>
</gene>
<keyword evidence="2" id="KW-1185">Reference proteome</keyword>
<dbReference type="InterPro" id="IPR024019">
    <property type="entry name" value="CHP04096"/>
</dbReference>
<dbReference type="Proteomes" id="UP000618445">
    <property type="component" value="Unassembled WGS sequence"/>
</dbReference>
<dbReference type="RefSeq" id="WP_190579451.1">
    <property type="nucleotide sequence ID" value="NZ_CAWPQU010000022.1"/>
</dbReference>
<dbReference type="NCBIfam" id="TIGR04096">
    <property type="entry name" value="dnd_rel_methyl"/>
    <property type="match status" value="2"/>
</dbReference>
<proteinExistence type="predicted"/>
<organism evidence="1 2">
    <name type="scientific">Phormidium tenue FACHB-1050</name>
    <dbReference type="NCBI Taxonomy" id="2692857"/>
    <lineage>
        <taxon>Bacteria</taxon>
        <taxon>Bacillati</taxon>
        <taxon>Cyanobacteriota</taxon>
        <taxon>Cyanophyceae</taxon>
        <taxon>Oscillatoriophycideae</taxon>
        <taxon>Oscillatoriales</taxon>
        <taxon>Oscillatoriaceae</taxon>
        <taxon>Phormidium</taxon>
    </lineage>
</organism>
<name>A0ABR8CCF4_9CYAN</name>
<evidence type="ECO:0000313" key="2">
    <source>
        <dbReference type="Proteomes" id="UP000618445"/>
    </source>
</evidence>
<keyword evidence="1" id="KW-0489">Methyltransferase</keyword>
<dbReference type="GO" id="GO:0008168">
    <property type="term" value="F:methyltransferase activity"/>
    <property type="evidence" value="ECO:0007669"/>
    <property type="project" value="UniProtKB-KW"/>
</dbReference>
<comment type="caution">
    <text evidence="1">The sequence shown here is derived from an EMBL/GenBank/DDBJ whole genome shotgun (WGS) entry which is preliminary data.</text>
</comment>
<dbReference type="GO" id="GO:0032259">
    <property type="term" value="P:methylation"/>
    <property type="evidence" value="ECO:0007669"/>
    <property type="project" value="UniProtKB-KW"/>
</dbReference>
<sequence length="697" mass="80468">MITEYSHNQLIALCQQSKVGKKLPTALYVHISAIASLAPQLQECDRQARSLLPKKSKFTIIKFNYEQPKISYLFYPEFDTDPHPALHQSIQVDLQTQTTQQRDYHQSPNPPILHRKETFVTSDYPHYQLFSQLTKQEEAIGLFHETRTIGTRKGWEQRLKEYNVELKDHQVILLPSSSRRGAGRCTELVEVGEGNIKIDRHKAAIHRPDLSKPIRLALEAGLFTESSTFFDYGCGHGEDIKRISDRGFTSTGWDPYYRPTGDRTSAEIVNLGYIINVIESQIERREALIKAWELTQKVLIVSAQVLIGDVGKGQIAYSDGVVSSRNTFQKYYEQEELKLYIDQVLGVDSVPVALGIYFVFRDEMQAQSFRASRFRSRATTPRIRLVSKRFEDYRELLTPLMAFFTERGRLPVGEELPSFEPLLTEFGTVRRAFNLIVSTTNQNEWDAIADKHRQDILVFLALSNFDNPYKRLKLSQLSTQYQTDIKSLFGSYQGASTTADLMLFNLGREGFIATCCRNSRIGRLDDQALYVHISALEHLDTMLRLYEGCASRTIGRMDGATLIKFHLHKPKISYLFYPDFDRDPHPKMQASMQIDLRDLQVRYRDYHNSDNPPVLHCKNTYVLSDYPQYEKFAKLTKQEESWGLLENMKDISHWQGWQQKLKEHCAEIQGHRLVWLKQADSEAIKLLKAKCKGKKIK</sequence>
<protein>
    <submittedName>
        <fullName evidence="1">DNA phosphorothioation-associated putative methyltransferase</fullName>
    </submittedName>
</protein>